<dbReference type="EMBL" id="JMSN01000017">
    <property type="protein sequence ID" value="KDN51309.1"/>
    <property type="molecule type" value="Genomic_DNA"/>
</dbReference>
<dbReference type="Proteomes" id="UP000027361">
    <property type="component" value="Unassembled WGS sequence"/>
</dbReference>
<protein>
    <recommendedName>
        <fullName evidence="4">Copper transporter</fullName>
    </recommendedName>
</protein>
<dbReference type="RefSeq" id="XP_013244645.1">
    <property type="nucleotide sequence ID" value="XM_013389191.1"/>
</dbReference>
<evidence type="ECO:0008006" key="4">
    <source>
        <dbReference type="Google" id="ProtNLM"/>
    </source>
</evidence>
<dbReference type="InParanoid" id="A0A066WJW8"/>
<evidence type="ECO:0000256" key="1">
    <source>
        <dbReference type="SAM" id="SignalP"/>
    </source>
</evidence>
<sequence length="107" mass="11155">MSLSLFLTHLHLSAVVFALQHWRKRIAAGTAAAAVVPPPPDPVDLADSLDPVNPPDPLACYACARALFFTGSCTLSILALDLSAKVCSSRLVAPFRGHFRGGGVSSG</sequence>
<dbReference type="GeneID" id="25264007"/>
<comment type="caution">
    <text evidence="2">The sequence shown here is derived from an EMBL/GenBank/DDBJ whole genome shotgun (WGS) entry which is preliminary data.</text>
</comment>
<keyword evidence="1" id="KW-0732">Signal</keyword>
<proteinExistence type="predicted"/>
<evidence type="ECO:0000313" key="2">
    <source>
        <dbReference type="EMBL" id="KDN51309.1"/>
    </source>
</evidence>
<accession>A0A066WJW8</accession>
<reference evidence="2 3" key="1">
    <citation type="submission" date="2014-05" db="EMBL/GenBank/DDBJ databases">
        <title>Draft genome sequence of a rare smut relative, Tilletiaria anomala UBC 951.</title>
        <authorList>
            <consortium name="DOE Joint Genome Institute"/>
            <person name="Toome M."/>
            <person name="Kuo A."/>
            <person name="Henrissat B."/>
            <person name="Lipzen A."/>
            <person name="Tritt A."/>
            <person name="Yoshinaga Y."/>
            <person name="Zane M."/>
            <person name="Barry K."/>
            <person name="Grigoriev I.V."/>
            <person name="Spatafora J.W."/>
            <person name="Aimea M.C."/>
        </authorList>
    </citation>
    <scope>NUCLEOTIDE SEQUENCE [LARGE SCALE GENOMIC DNA]</scope>
    <source>
        <strain evidence="2 3">UBC 951</strain>
    </source>
</reference>
<feature type="chain" id="PRO_5001632989" description="Copper transporter" evidence="1">
    <location>
        <begin position="19"/>
        <end position="107"/>
    </location>
</feature>
<keyword evidence="3" id="KW-1185">Reference proteome</keyword>
<organism evidence="2 3">
    <name type="scientific">Tilletiaria anomala (strain ATCC 24038 / CBS 436.72 / UBC 951)</name>
    <dbReference type="NCBI Taxonomy" id="1037660"/>
    <lineage>
        <taxon>Eukaryota</taxon>
        <taxon>Fungi</taxon>
        <taxon>Dikarya</taxon>
        <taxon>Basidiomycota</taxon>
        <taxon>Ustilaginomycotina</taxon>
        <taxon>Exobasidiomycetes</taxon>
        <taxon>Georgefischeriales</taxon>
        <taxon>Tilletiariaceae</taxon>
        <taxon>Tilletiaria</taxon>
    </lineage>
</organism>
<dbReference type="HOGENOM" id="CLU_2211789_0_0_1"/>
<name>A0A066WJW8_TILAU</name>
<gene>
    <name evidence="2" type="ORF">K437DRAFT_254896</name>
</gene>
<feature type="signal peptide" evidence="1">
    <location>
        <begin position="1"/>
        <end position="18"/>
    </location>
</feature>
<evidence type="ECO:0000313" key="3">
    <source>
        <dbReference type="Proteomes" id="UP000027361"/>
    </source>
</evidence>
<dbReference type="AlphaFoldDB" id="A0A066WJW8"/>